<evidence type="ECO:0000313" key="3">
    <source>
        <dbReference type="Proteomes" id="UP001164743"/>
    </source>
</evidence>
<feature type="compositionally biased region" description="Basic and acidic residues" evidence="1">
    <location>
        <begin position="318"/>
        <end position="332"/>
    </location>
</feature>
<name>A0ABY7CMQ6_9BASI</name>
<dbReference type="RefSeq" id="XP_053021763.1">
    <property type="nucleotide sequence ID" value="XM_053170587.1"/>
</dbReference>
<accession>A0ABY7CMQ6</accession>
<protein>
    <recommendedName>
        <fullName evidence="4">DFDF domain-containing protein</fullName>
    </recommendedName>
</protein>
<reference evidence="2" key="1">
    <citation type="submission" date="2022-10" db="EMBL/GenBank/DDBJ databases">
        <title>Puccinia triticina Genome sequencing and assembly.</title>
        <authorList>
            <person name="Li C."/>
        </authorList>
    </citation>
    <scope>NUCLEOTIDE SEQUENCE</scope>
    <source>
        <strain evidence="2">Pt15</strain>
    </source>
</reference>
<dbReference type="Proteomes" id="UP001164743">
    <property type="component" value="Chromosome 6A"/>
</dbReference>
<evidence type="ECO:0000313" key="2">
    <source>
        <dbReference type="EMBL" id="WAQ86208.1"/>
    </source>
</evidence>
<evidence type="ECO:0000256" key="1">
    <source>
        <dbReference type="SAM" id="MobiDB-lite"/>
    </source>
</evidence>
<feature type="compositionally biased region" description="Low complexity" evidence="1">
    <location>
        <begin position="53"/>
        <end position="67"/>
    </location>
</feature>
<sequence length="359" mass="36871">MSQPPKNPVTRSQKAGEAEPGNGPPATSAAAPMNPNPTGETSTTSSKSKDNGAAEAAQPPKAPGKGPAAKDRSKSAKSGAVIDVDANPAQPPTLPDSIPPTLLSALGTDYIKSLGSKPVESLNKPIAVKNPLAGSATPAEIRPPTGASEECKRIGIKAIEAELAGETATANALFNLYKAMSTPKADAHLANSVNVQGHMGTPMPAPSNEGGLNFQDIQAYGSVGGVESIPDISVLREDIAAICYAQCRKFDELGFTDNPYAKDGPRSNWDPLTGAPITGRAGAKTYSPNPNPGPGGGGGRARYEKKSGYKGSNFDPNYVDKRANNSANRDRGNSNNNGSDGPNHKKANHGTKPSGETNA</sequence>
<keyword evidence="3" id="KW-1185">Reference proteome</keyword>
<feature type="region of interest" description="Disordered" evidence="1">
    <location>
        <begin position="1"/>
        <end position="79"/>
    </location>
</feature>
<organism evidence="2 3">
    <name type="scientific">Puccinia triticina</name>
    <dbReference type="NCBI Taxonomy" id="208348"/>
    <lineage>
        <taxon>Eukaryota</taxon>
        <taxon>Fungi</taxon>
        <taxon>Dikarya</taxon>
        <taxon>Basidiomycota</taxon>
        <taxon>Pucciniomycotina</taxon>
        <taxon>Pucciniomycetes</taxon>
        <taxon>Pucciniales</taxon>
        <taxon>Pucciniaceae</taxon>
        <taxon>Puccinia</taxon>
    </lineage>
</organism>
<gene>
    <name evidence="2" type="ORF">PtA15_6A840</name>
</gene>
<proteinExistence type="predicted"/>
<feature type="compositionally biased region" description="Polar residues" evidence="1">
    <location>
        <begin position="1"/>
        <end position="13"/>
    </location>
</feature>
<feature type="region of interest" description="Disordered" evidence="1">
    <location>
        <begin position="256"/>
        <end position="359"/>
    </location>
</feature>
<dbReference type="GeneID" id="77811482"/>
<evidence type="ECO:0008006" key="4">
    <source>
        <dbReference type="Google" id="ProtNLM"/>
    </source>
</evidence>
<dbReference type="EMBL" id="CP110426">
    <property type="protein sequence ID" value="WAQ86208.1"/>
    <property type="molecule type" value="Genomic_DNA"/>
</dbReference>